<reference evidence="3" key="1">
    <citation type="submission" date="2018-12" db="EMBL/GenBank/DDBJ databases">
        <title>The complete genome of Metarhizium rileyi, a key fungal pathogen of Lepidoptera.</title>
        <authorList>
            <person name="Binneck E."/>
            <person name="Lastra C.C.L."/>
            <person name="Sosa-Gomez D.R."/>
        </authorList>
    </citation>
    <scope>NUCLEOTIDE SEQUENCE [LARGE SCALE GENOMIC DNA]</scope>
    <source>
        <strain evidence="3">Cep018-CH2</strain>
    </source>
</reference>
<sequence length="486" mass="55739">MRFESFPPEILCIILCQLENCRELFTVTSTSSYCFRIFKIAQLGIITAVLGNSMLPETLHHAIAAVDAPVSPADEPELRNYLQSYFSSWDDPSKYNVTRGNMMKLARYTARVEWLTDYFVQTAMLRIGMAARSPSTGDGNDSEPLAGVLKKYEKGIGWQCGQHAWEKYNAVLSTDHRGGFLSKGERDRLYKAFFRLGMCIQCISPLSQDRIDVMISVRQQYVTFLSNLHPWEVEELLCLHEFFSSQLMEVVDDMESEFVVRARCAALLANKPNEGSNSLIKGRMMLEDALHGERSPLCFFSDRARPWTGQEIENMLSLGFGFLVKVFRSDKQTRIDTFTMKTTSLPRDLFKAAIRQYPTLQVDTTSEHMEDSDASSRDEDECYGNSLGERSDYWEIYMRIWQGTGNRRDVSTRQLGYIFWDAPRGLQRDIVMQLPISHSIFYTVRSAILKQANDESAQTQLRHVPIPFDIAQRLVGECKGHRNRIF</sequence>
<feature type="region of interest" description="Disordered" evidence="1">
    <location>
        <begin position="363"/>
        <end position="384"/>
    </location>
</feature>
<proteinExistence type="predicted"/>
<name>A0A5C6G1X2_METRR</name>
<evidence type="ECO:0000313" key="2">
    <source>
        <dbReference type="EMBL" id="TWU71237.1"/>
    </source>
</evidence>
<dbReference type="EMBL" id="SBHS01000049">
    <property type="protein sequence ID" value="TWU71237.1"/>
    <property type="molecule type" value="Genomic_DNA"/>
</dbReference>
<feature type="compositionally biased region" description="Basic and acidic residues" evidence="1">
    <location>
        <begin position="365"/>
        <end position="377"/>
    </location>
</feature>
<comment type="caution">
    <text evidence="2">The sequence shown here is derived from an EMBL/GenBank/DDBJ whole genome shotgun (WGS) entry which is preliminary data.</text>
</comment>
<protein>
    <submittedName>
        <fullName evidence="2">Uncharacterized protein</fullName>
    </submittedName>
</protein>
<evidence type="ECO:0000313" key="3">
    <source>
        <dbReference type="Proteomes" id="UP000317257"/>
    </source>
</evidence>
<evidence type="ECO:0000256" key="1">
    <source>
        <dbReference type="SAM" id="MobiDB-lite"/>
    </source>
</evidence>
<accession>A0A5C6G1X2</accession>
<dbReference type="Proteomes" id="UP000317257">
    <property type="component" value="Unassembled WGS sequence"/>
</dbReference>
<dbReference type="AlphaFoldDB" id="A0A5C6G1X2"/>
<gene>
    <name evidence="2" type="ORF">ED733_001819</name>
</gene>
<organism evidence="2 3">
    <name type="scientific">Metarhizium rileyi (strain RCEF 4871)</name>
    <name type="common">Nomuraea rileyi</name>
    <dbReference type="NCBI Taxonomy" id="1649241"/>
    <lineage>
        <taxon>Eukaryota</taxon>
        <taxon>Fungi</taxon>
        <taxon>Dikarya</taxon>
        <taxon>Ascomycota</taxon>
        <taxon>Pezizomycotina</taxon>
        <taxon>Sordariomycetes</taxon>
        <taxon>Hypocreomycetidae</taxon>
        <taxon>Hypocreales</taxon>
        <taxon>Clavicipitaceae</taxon>
        <taxon>Metarhizium</taxon>
    </lineage>
</organism>